<protein>
    <submittedName>
        <fullName evidence="1">Uncharacterized protein</fullName>
    </submittedName>
</protein>
<accession>A0A645IF12</accession>
<comment type="caution">
    <text evidence="1">The sequence shown here is derived from an EMBL/GenBank/DDBJ whole genome shotgun (WGS) entry which is preliminary data.</text>
</comment>
<sequence>MSYLSLFGILSGRFAKLFGCAGYIEDIIYYLERRTYVCAILVTAAEKIFIVGPECRSPCNCCPYQRAGLKRGYFSYVVRVVGGRSCVHVQDLSSAYSGRSYSAAEYLHCPQ</sequence>
<proteinExistence type="predicted"/>
<evidence type="ECO:0000313" key="1">
    <source>
        <dbReference type="EMBL" id="MPN49877.1"/>
    </source>
</evidence>
<name>A0A645IF12_9ZZZZ</name>
<gene>
    <name evidence="1" type="ORF">SDC9_197501</name>
</gene>
<organism evidence="1">
    <name type="scientific">bioreactor metagenome</name>
    <dbReference type="NCBI Taxonomy" id="1076179"/>
    <lineage>
        <taxon>unclassified sequences</taxon>
        <taxon>metagenomes</taxon>
        <taxon>ecological metagenomes</taxon>
    </lineage>
</organism>
<dbReference type="AlphaFoldDB" id="A0A645IF12"/>
<dbReference type="EMBL" id="VSSQ01113531">
    <property type="protein sequence ID" value="MPN49877.1"/>
    <property type="molecule type" value="Genomic_DNA"/>
</dbReference>
<reference evidence="1" key="1">
    <citation type="submission" date="2019-08" db="EMBL/GenBank/DDBJ databases">
        <authorList>
            <person name="Kucharzyk K."/>
            <person name="Murdoch R.W."/>
            <person name="Higgins S."/>
            <person name="Loffler F."/>
        </authorList>
    </citation>
    <scope>NUCLEOTIDE SEQUENCE</scope>
</reference>